<sequence length="116" mass="13031">MNTEGNISASAMDPPISTVTCVRTAECKDDVIFALSKLLPSGKIYKQILKTFNESDEDLTAKTVPTVPSENLLREDQGRPPQPQPELKLQPCGWQRPVYNWKQLLQDMCKPNCIVK</sequence>
<feature type="region of interest" description="Disordered" evidence="1">
    <location>
        <begin position="70"/>
        <end position="89"/>
    </location>
</feature>
<dbReference type="AlphaFoldDB" id="A0A6H5G1C5"/>
<reference evidence="2 3" key="1">
    <citation type="submission" date="2020-02" db="EMBL/GenBank/DDBJ databases">
        <authorList>
            <person name="Ferguson B K."/>
        </authorList>
    </citation>
    <scope>NUCLEOTIDE SEQUENCE [LARGE SCALE GENOMIC DNA]</scope>
</reference>
<accession>A0A6H5G1C5</accession>
<name>A0A6H5G1C5_9HEMI</name>
<organism evidence="2 3">
    <name type="scientific">Nesidiocoris tenuis</name>
    <dbReference type="NCBI Taxonomy" id="355587"/>
    <lineage>
        <taxon>Eukaryota</taxon>
        <taxon>Metazoa</taxon>
        <taxon>Ecdysozoa</taxon>
        <taxon>Arthropoda</taxon>
        <taxon>Hexapoda</taxon>
        <taxon>Insecta</taxon>
        <taxon>Pterygota</taxon>
        <taxon>Neoptera</taxon>
        <taxon>Paraneoptera</taxon>
        <taxon>Hemiptera</taxon>
        <taxon>Heteroptera</taxon>
        <taxon>Panheteroptera</taxon>
        <taxon>Cimicomorpha</taxon>
        <taxon>Miridae</taxon>
        <taxon>Dicyphina</taxon>
        <taxon>Nesidiocoris</taxon>
    </lineage>
</organism>
<dbReference type="Proteomes" id="UP000479000">
    <property type="component" value="Unassembled WGS sequence"/>
</dbReference>
<feature type="non-terminal residue" evidence="2">
    <location>
        <position position="116"/>
    </location>
</feature>
<proteinExistence type="predicted"/>
<protein>
    <submittedName>
        <fullName evidence="2">Uncharacterized protein</fullName>
    </submittedName>
</protein>
<dbReference type="EMBL" id="CADCXU010003552">
    <property type="protein sequence ID" value="CAA9995535.1"/>
    <property type="molecule type" value="Genomic_DNA"/>
</dbReference>
<evidence type="ECO:0000256" key="1">
    <source>
        <dbReference type="SAM" id="MobiDB-lite"/>
    </source>
</evidence>
<keyword evidence="3" id="KW-1185">Reference proteome</keyword>
<evidence type="ECO:0000313" key="3">
    <source>
        <dbReference type="Proteomes" id="UP000479000"/>
    </source>
</evidence>
<gene>
    <name evidence="2" type="ORF">NTEN_LOCUS2326</name>
</gene>
<evidence type="ECO:0000313" key="2">
    <source>
        <dbReference type="EMBL" id="CAA9995535.1"/>
    </source>
</evidence>